<comment type="caution">
    <text evidence="1">The sequence shown here is derived from an EMBL/GenBank/DDBJ whole genome shotgun (WGS) entry which is preliminary data.</text>
</comment>
<proteinExistence type="predicted"/>
<dbReference type="AlphaFoldDB" id="X1CNW1"/>
<reference evidence="1" key="1">
    <citation type="journal article" date="2014" name="Front. Microbiol.">
        <title>High frequency of phylogenetically diverse reductive dehalogenase-homologous genes in deep subseafloor sedimentary metagenomes.</title>
        <authorList>
            <person name="Kawai M."/>
            <person name="Futagami T."/>
            <person name="Toyoda A."/>
            <person name="Takaki Y."/>
            <person name="Nishi S."/>
            <person name="Hori S."/>
            <person name="Arai W."/>
            <person name="Tsubouchi T."/>
            <person name="Morono Y."/>
            <person name="Uchiyama I."/>
            <person name="Ito T."/>
            <person name="Fujiyama A."/>
            <person name="Inagaki F."/>
            <person name="Takami H."/>
        </authorList>
    </citation>
    <scope>NUCLEOTIDE SEQUENCE</scope>
    <source>
        <strain evidence="1">Expedition CK06-06</strain>
    </source>
</reference>
<organism evidence="1">
    <name type="scientific">marine sediment metagenome</name>
    <dbReference type="NCBI Taxonomy" id="412755"/>
    <lineage>
        <taxon>unclassified sequences</taxon>
        <taxon>metagenomes</taxon>
        <taxon>ecological metagenomes</taxon>
    </lineage>
</organism>
<evidence type="ECO:0000313" key="1">
    <source>
        <dbReference type="EMBL" id="GAG97833.1"/>
    </source>
</evidence>
<gene>
    <name evidence="1" type="ORF">S01H4_49232</name>
</gene>
<dbReference type="EMBL" id="BART01027832">
    <property type="protein sequence ID" value="GAG97833.1"/>
    <property type="molecule type" value="Genomic_DNA"/>
</dbReference>
<feature type="non-terminal residue" evidence="1">
    <location>
        <position position="109"/>
    </location>
</feature>
<accession>X1CNW1</accession>
<protein>
    <submittedName>
        <fullName evidence="1">Uncharacterized protein</fullName>
    </submittedName>
</protein>
<name>X1CNW1_9ZZZZ</name>
<sequence length="109" mass="12428">MIPTKENPKPISYFQAIPEDRVQTGQNYVAFKVDVDEIYKLAIRPEDIDFEKPAKIGYILEIPGSDDYGFIVKLSSDIPKSQTECFDVPRDHPEFEIGVIQSYNSESPD</sequence>